<evidence type="ECO:0000256" key="1">
    <source>
        <dbReference type="SAM" id="MobiDB-lite"/>
    </source>
</evidence>
<keyword evidence="3" id="KW-1185">Reference proteome</keyword>
<comment type="caution">
    <text evidence="2">The sequence shown here is derived from an EMBL/GenBank/DDBJ whole genome shotgun (WGS) entry which is preliminary data.</text>
</comment>
<proteinExistence type="predicted"/>
<gene>
    <name evidence="2" type="ORF">Plil01_001684300</name>
</gene>
<reference evidence="2" key="1">
    <citation type="submission" date="2023-04" db="EMBL/GenBank/DDBJ databases">
        <title>Phytophthora lilii NBRC 32176.</title>
        <authorList>
            <person name="Ichikawa N."/>
            <person name="Sato H."/>
            <person name="Tonouchi N."/>
        </authorList>
    </citation>
    <scope>NUCLEOTIDE SEQUENCE</scope>
    <source>
        <strain evidence="2">NBRC 32176</strain>
    </source>
</reference>
<evidence type="ECO:0000313" key="2">
    <source>
        <dbReference type="EMBL" id="GMF43256.1"/>
    </source>
</evidence>
<dbReference type="OrthoDB" id="163361at2759"/>
<accession>A0A9W6XQM1</accession>
<dbReference type="Proteomes" id="UP001165083">
    <property type="component" value="Unassembled WGS sequence"/>
</dbReference>
<dbReference type="EMBL" id="BSXW01002646">
    <property type="protein sequence ID" value="GMF43256.1"/>
    <property type="molecule type" value="Genomic_DNA"/>
</dbReference>
<dbReference type="AlphaFoldDB" id="A0A9W6XQM1"/>
<sequence>MANGRSNMPKTPECGFTDPTSGAVQPLPDQVEWYGGKMNHPGPCKIWCDDVIVLPFTVDCSLTFPDGKFTYDKASCVGKKRLTMCVQLEGGNFTALQVLVVVVVDGAVRNVVSMPVVSMPTVPVLVV</sequence>
<protein>
    <submittedName>
        <fullName evidence="2">Unnamed protein product</fullName>
    </submittedName>
</protein>
<feature type="region of interest" description="Disordered" evidence="1">
    <location>
        <begin position="1"/>
        <end position="21"/>
    </location>
</feature>
<organism evidence="2 3">
    <name type="scientific">Phytophthora lilii</name>
    <dbReference type="NCBI Taxonomy" id="2077276"/>
    <lineage>
        <taxon>Eukaryota</taxon>
        <taxon>Sar</taxon>
        <taxon>Stramenopiles</taxon>
        <taxon>Oomycota</taxon>
        <taxon>Peronosporomycetes</taxon>
        <taxon>Peronosporales</taxon>
        <taxon>Peronosporaceae</taxon>
        <taxon>Phytophthora</taxon>
    </lineage>
</organism>
<name>A0A9W6XQM1_9STRA</name>
<evidence type="ECO:0000313" key="3">
    <source>
        <dbReference type="Proteomes" id="UP001165083"/>
    </source>
</evidence>